<feature type="domain" description="CCHC-type" evidence="3">
    <location>
        <begin position="285"/>
        <end position="299"/>
    </location>
</feature>
<evidence type="ECO:0000259" key="3">
    <source>
        <dbReference type="PROSITE" id="PS50158"/>
    </source>
</evidence>
<dbReference type="GO" id="GO:0008270">
    <property type="term" value="F:zinc ion binding"/>
    <property type="evidence" value="ECO:0007669"/>
    <property type="project" value="UniProtKB-KW"/>
</dbReference>
<dbReference type="InterPro" id="IPR001878">
    <property type="entry name" value="Znf_CCHC"/>
</dbReference>
<proteinExistence type="predicted"/>
<feature type="region of interest" description="Disordered" evidence="2">
    <location>
        <begin position="213"/>
        <end position="277"/>
    </location>
</feature>
<feature type="compositionally biased region" description="Basic and acidic residues" evidence="2">
    <location>
        <begin position="228"/>
        <end position="246"/>
    </location>
</feature>
<keyword evidence="5" id="KW-1185">Reference proteome</keyword>
<reference evidence="4" key="1">
    <citation type="submission" date="2018-05" db="EMBL/GenBank/DDBJ databases">
        <title>Draft genome of Mucuna pruriens seed.</title>
        <authorList>
            <person name="Nnadi N.E."/>
            <person name="Vos R."/>
            <person name="Hasami M.H."/>
            <person name="Devisetty U.K."/>
            <person name="Aguiy J.C."/>
        </authorList>
    </citation>
    <scope>NUCLEOTIDE SEQUENCE [LARGE SCALE GENOMIC DNA]</scope>
    <source>
        <strain evidence="4">JCA_2017</strain>
    </source>
</reference>
<dbReference type="Pfam" id="PF07727">
    <property type="entry name" value="RVT_2"/>
    <property type="match status" value="1"/>
</dbReference>
<feature type="non-terminal residue" evidence="4">
    <location>
        <position position="1"/>
    </location>
</feature>
<dbReference type="PANTHER" id="PTHR35317">
    <property type="entry name" value="OS04G0629600 PROTEIN"/>
    <property type="match status" value="1"/>
</dbReference>
<dbReference type="Gene3D" id="4.10.60.10">
    <property type="entry name" value="Zinc finger, CCHC-type"/>
    <property type="match status" value="1"/>
</dbReference>
<dbReference type="SMART" id="SM00343">
    <property type="entry name" value="ZnF_C2HC"/>
    <property type="match status" value="1"/>
</dbReference>
<keyword evidence="1" id="KW-0862">Zinc</keyword>
<dbReference type="SUPFAM" id="SSF57756">
    <property type="entry name" value="Retrovirus zinc finger-like domains"/>
    <property type="match status" value="1"/>
</dbReference>
<keyword evidence="1" id="KW-0863">Zinc-finger</keyword>
<dbReference type="Pfam" id="PF00098">
    <property type="entry name" value="zf-CCHC"/>
    <property type="match status" value="1"/>
</dbReference>
<dbReference type="AlphaFoldDB" id="A0A371GAD7"/>
<gene>
    <name evidence="4" type="ORF">CR513_31021</name>
</gene>
<dbReference type="Proteomes" id="UP000257109">
    <property type="component" value="Unassembled WGS sequence"/>
</dbReference>
<evidence type="ECO:0000313" key="5">
    <source>
        <dbReference type="Proteomes" id="UP000257109"/>
    </source>
</evidence>
<keyword evidence="1" id="KW-0479">Metal-binding</keyword>
<dbReference type="EMBL" id="QJKJ01006215">
    <property type="protein sequence ID" value="RDX87495.1"/>
    <property type="molecule type" value="Genomic_DNA"/>
</dbReference>
<dbReference type="InterPro" id="IPR013103">
    <property type="entry name" value="RVT_2"/>
</dbReference>
<feature type="compositionally biased region" description="Basic residues" evidence="2">
    <location>
        <begin position="215"/>
        <end position="227"/>
    </location>
</feature>
<dbReference type="GO" id="GO:0003676">
    <property type="term" value="F:nucleic acid binding"/>
    <property type="evidence" value="ECO:0007669"/>
    <property type="project" value="InterPro"/>
</dbReference>
<dbReference type="OrthoDB" id="2783063at2759"/>
<dbReference type="PANTHER" id="PTHR35317:SF35">
    <property type="entry name" value="DUF4219 DOMAIN-CONTAINING PROTEIN"/>
    <property type="match status" value="1"/>
</dbReference>
<organism evidence="4 5">
    <name type="scientific">Mucuna pruriens</name>
    <name type="common">Velvet bean</name>
    <name type="synonym">Dolichos pruriens</name>
    <dbReference type="NCBI Taxonomy" id="157652"/>
    <lineage>
        <taxon>Eukaryota</taxon>
        <taxon>Viridiplantae</taxon>
        <taxon>Streptophyta</taxon>
        <taxon>Embryophyta</taxon>
        <taxon>Tracheophyta</taxon>
        <taxon>Spermatophyta</taxon>
        <taxon>Magnoliopsida</taxon>
        <taxon>eudicotyledons</taxon>
        <taxon>Gunneridae</taxon>
        <taxon>Pentapetalae</taxon>
        <taxon>rosids</taxon>
        <taxon>fabids</taxon>
        <taxon>Fabales</taxon>
        <taxon>Fabaceae</taxon>
        <taxon>Papilionoideae</taxon>
        <taxon>50 kb inversion clade</taxon>
        <taxon>NPAAA clade</taxon>
        <taxon>indigoferoid/millettioid clade</taxon>
        <taxon>Phaseoleae</taxon>
        <taxon>Mucuna</taxon>
    </lineage>
</organism>
<accession>A0A371GAD7</accession>
<name>A0A371GAD7_MUCPR</name>
<protein>
    <recommendedName>
        <fullName evidence="3">CCHC-type domain-containing protein</fullName>
    </recommendedName>
</protein>
<dbReference type="Pfam" id="PF14223">
    <property type="entry name" value="Retrotran_gag_2"/>
    <property type="match status" value="1"/>
</dbReference>
<dbReference type="PROSITE" id="PS50158">
    <property type="entry name" value="ZF_CCHC"/>
    <property type="match status" value="1"/>
</dbReference>
<comment type="caution">
    <text evidence="4">The sequence shown here is derived from an EMBL/GenBank/DDBJ whole genome shotgun (WGS) entry which is preliminary data.</text>
</comment>
<evidence type="ECO:0000313" key="4">
    <source>
        <dbReference type="EMBL" id="RDX87495.1"/>
    </source>
</evidence>
<evidence type="ECO:0000256" key="1">
    <source>
        <dbReference type="PROSITE-ProRule" id="PRU00047"/>
    </source>
</evidence>
<sequence length="440" mass="51191">MKESKIEEGIRCNMANSSSILLASLPIFDGKLFDNWRVKILAIFGFQDVIEVVTVGFVEPSRNAIGEQRLIFKQQQKLDSKARFLIYQCVNSKIFNKISNASTSKETWEILVKTYGDGEKKKKVKLHTLRRQCELLSMEEKESVVDYFDRIQELINTMRACKEKVTYQQVVDKILRTLPPDFDYVAAAIEESKDLDTMKVEELQHSFEAHEMRINKRRSTKKQALRHYRQDPITIEKKKDPGKRTNQESGETSESFKGRKKDQTQKQDNNPNKGKEWKFDKRKMRCHNCQKLGHYARECWLRDQELFQDLTVSSEGELIHSELIEEAELVEIDKAVTEENGKEQSQTCGKGFSAPVARIETITVVAIATNASWSMYQLDVKFSFLNGPLEEVYVDQSRVYKLKKALYGLKQAPRAWNIRIDGYLSQIDLKKMHLRNMEFM</sequence>
<feature type="compositionally biased region" description="Basic and acidic residues" evidence="2">
    <location>
        <begin position="254"/>
        <end position="265"/>
    </location>
</feature>
<evidence type="ECO:0000256" key="2">
    <source>
        <dbReference type="SAM" id="MobiDB-lite"/>
    </source>
</evidence>
<dbReference type="InterPro" id="IPR036875">
    <property type="entry name" value="Znf_CCHC_sf"/>
</dbReference>